<reference evidence="1 2" key="1">
    <citation type="submission" date="2018-12" db="EMBL/GenBank/DDBJ databases">
        <authorList>
            <consortium name="Pathogen Informatics"/>
        </authorList>
    </citation>
    <scope>NUCLEOTIDE SEQUENCE [LARGE SCALE GENOMIC DNA]</scope>
    <source>
        <strain evidence="1 2">NCTC12742</strain>
    </source>
</reference>
<keyword evidence="1" id="KW-0378">Hydrolase</keyword>
<sequence>MLTPKIIFFDIDDTIYQKSGDILRPSVLQAMLALKQQGILTAISTGRPFAAIPPKVHDVIRQAGIDLIMTTNGQIIRHRGEILDKQPLDKAKIEKMCVFLENRKIPYAFVADHTIAVSESVPLVEDALTGIIPDYPTDKYFYRNHDVFQMLVFYPEHQDIVSSEAAKYGYKTVRWHPNAVDMLDISSSKARGIRHALSLLAIKPEQTMAFGDGLNDIEMMQAVGFGVAMGNGHPELKAAADYICPAVGEDGIFKGLQALKLIA</sequence>
<dbReference type="SFLD" id="SFLDS00003">
    <property type="entry name" value="Haloacid_Dehalogenase"/>
    <property type="match status" value="1"/>
</dbReference>
<evidence type="ECO:0000313" key="1">
    <source>
        <dbReference type="EMBL" id="VEJ49961.1"/>
    </source>
</evidence>
<dbReference type="SUPFAM" id="SSF56784">
    <property type="entry name" value="HAD-like"/>
    <property type="match status" value="1"/>
</dbReference>
<gene>
    <name evidence="1" type="ORF">NCTC12742_00450</name>
</gene>
<dbReference type="InterPro" id="IPR000150">
    <property type="entry name" value="Cof"/>
</dbReference>
<evidence type="ECO:0000313" key="2">
    <source>
        <dbReference type="Proteomes" id="UP000272771"/>
    </source>
</evidence>
<dbReference type="GO" id="GO:0016791">
    <property type="term" value="F:phosphatase activity"/>
    <property type="evidence" value="ECO:0007669"/>
    <property type="project" value="TreeGrafter"/>
</dbReference>
<dbReference type="NCBIfam" id="TIGR01484">
    <property type="entry name" value="HAD-SF-IIB"/>
    <property type="match status" value="1"/>
</dbReference>
<dbReference type="PANTHER" id="PTHR10000:SF25">
    <property type="entry name" value="PHOSPHATASE YKRA-RELATED"/>
    <property type="match status" value="1"/>
</dbReference>
<proteinExistence type="predicted"/>
<protein>
    <submittedName>
        <fullName evidence="1">HAD hydrolase</fullName>
        <ecNumber evidence="1">3.-.-.-</ecNumber>
    </submittedName>
</protein>
<dbReference type="InterPro" id="IPR006379">
    <property type="entry name" value="HAD-SF_hydro_IIB"/>
</dbReference>
<keyword evidence="2" id="KW-1185">Reference proteome</keyword>
<dbReference type="InterPro" id="IPR023214">
    <property type="entry name" value="HAD_sf"/>
</dbReference>
<accession>A0A3S4ZBH2</accession>
<organism evidence="1 2">
    <name type="scientific">Neisseria weaveri</name>
    <dbReference type="NCBI Taxonomy" id="28091"/>
    <lineage>
        <taxon>Bacteria</taxon>
        <taxon>Pseudomonadati</taxon>
        <taxon>Pseudomonadota</taxon>
        <taxon>Betaproteobacteria</taxon>
        <taxon>Neisseriales</taxon>
        <taxon>Neisseriaceae</taxon>
        <taxon>Neisseria</taxon>
    </lineage>
</organism>
<dbReference type="AlphaFoldDB" id="A0A3S4ZBH2"/>
<dbReference type="PROSITE" id="PS01229">
    <property type="entry name" value="COF_2"/>
    <property type="match status" value="1"/>
</dbReference>
<name>A0A3S4ZBH2_9NEIS</name>
<dbReference type="NCBIfam" id="TIGR00099">
    <property type="entry name" value="Cof-subfamily"/>
    <property type="match status" value="1"/>
</dbReference>
<dbReference type="PANTHER" id="PTHR10000">
    <property type="entry name" value="PHOSPHOSERINE PHOSPHATASE"/>
    <property type="match status" value="1"/>
</dbReference>
<dbReference type="Gene3D" id="3.30.1240.10">
    <property type="match status" value="1"/>
</dbReference>
<dbReference type="OrthoDB" id="5498330at2"/>
<dbReference type="Pfam" id="PF08282">
    <property type="entry name" value="Hydrolase_3"/>
    <property type="match status" value="1"/>
</dbReference>
<dbReference type="EC" id="3.-.-.-" evidence="1"/>
<dbReference type="RefSeq" id="WP_004285019.1">
    <property type="nucleotide sequence ID" value="NZ_CAUJRG010000019.1"/>
</dbReference>
<dbReference type="SFLD" id="SFLDG01140">
    <property type="entry name" value="C2.B:_Phosphomannomutase_and_P"/>
    <property type="match status" value="1"/>
</dbReference>
<dbReference type="Gene3D" id="3.40.50.1000">
    <property type="entry name" value="HAD superfamily/HAD-like"/>
    <property type="match status" value="1"/>
</dbReference>
<dbReference type="GO" id="GO:0005829">
    <property type="term" value="C:cytosol"/>
    <property type="evidence" value="ECO:0007669"/>
    <property type="project" value="TreeGrafter"/>
</dbReference>
<dbReference type="GO" id="GO:0000287">
    <property type="term" value="F:magnesium ion binding"/>
    <property type="evidence" value="ECO:0007669"/>
    <property type="project" value="TreeGrafter"/>
</dbReference>
<dbReference type="Proteomes" id="UP000272771">
    <property type="component" value="Chromosome"/>
</dbReference>
<dbReference type="STRING" id="28091.SAMEA3174300_01131"/>
<dbReference type="InterPro" id="IPR036412">
    <property type="entry name" value="HAD-like_sf"/>
</dbReference>
<dbReference type="KEGG" id="nwe:SAMEA3174300_1131"/>
<dbReference type="EMBL" id="LR134533">
    <property type="protein sequence ID" value="VEJ49961.1"/>
    <property type="molecule type" value="Genomic_DNA"/>
</dbReference>